<dbReference type="Pfam" id="PF14631">
    <property type="entry name" value="FancD2"/>
    <property type="match status" value="1"/>
</dbReference>
<sequence length="405" mass="45046">MPPLTKRRSVKRSPAPLETKSPEGTQKTENPPLEIHSLMLRLSQSELRCVTEIQGIESTLVSETDLKRFFDPIRELSDSEERTSLQLFVSPESSLPAVSQDSVCRLLMRVQPIQPLLVSFLLSKLTEHSDEEIAPNYSSSSSSSSSSSNSLLNALLNQLRWTDFLADASALVSGLLETLAICSPSLQRELILLLPDLTHDDLQETCVRELFSFLRSDASLCAPILTALENLRLTAKQFAENLPIIAGTLSTVSLADLPVLIRFLLRTSPITAGTKNSEEIDSVFRTIRSTCHPAHWTGFPAHFPSLADDPHVGSAVFEELRSCFQQRPDLARAFLRFLQKTAVEELVPLDVWVLLVLWRENLQTYQAERFLSRGFARLPGKSAIFAQAIAGQRLALLPAFKSLLQ</sequence>
<dbReference type="EMBL" id="FN668690">
    <property type="protein sequence ID" value="CBK25204.2"/>
    <property type="molecule type" value="Genomic_DNA"/>
</dbReference>
<dbReference type="GO" id="GO:0007129">
    <property type="term" value="P:homologous chromosome pairing at meiosis"/>
    <property type="evidence" value="ECO:0007669"/>
    <property type="project" value="TreeGrafter"/>
</dbReference>
<comment type="similarity">
    <text evidence="5">Belongs to the Fanconi anemia protein FANCD2 family.</text>
</comment>
<dbReference type="AlphaFoldDB" id="D8MAW5"/>
<dbReference type="GO" id="GO:0036297">
    <property type="term" value="P:interstrand cross-link repair"/>
    <property type="evidence" value="ECO:0007669"/>
    <property type="project" value="TreeGrafter"/>
</dbReference>
<evidence type="ECO:0000256" key="2">
    <source>
        <dbReference type="ARBA" id="ARBA00022499"/>
    </source>
</evidence>
<keyword evidence="4" id="KW-0539">Nucleus</keyword>
<feature type="region of interest" description="Disordered" evidence="6">
    <location>
        <begin position="1"/>
        <end position="31"/>
    </location>
</feature>
<dbReference type="GeneID" id="24923011"/>
<dbReference type="GO" id="GO:0031573">
    <property type="term" value="P:mitotic intra-S DNA damage checkpoint signaling"/>
    <property type="evidence" value="ECO:0007669"/>
    <property type="project" value="TreeGrafter"/>
</dbReference>
<dbReference type="OrthoDB" id="27031at2759"/>
<evidence type="ECO:0000313" key="8">
    <source>
        <dbReference type="Proteomes" id="UP000008312"/>
    </source>
</evidence>
<dbReference type="GO" id="GO:0000793">
    <property type="term" value="C:condensed chromosome"/>
    <property type="evidence" value="ECO:0007669"/>
    <property type="project" value="TreeGrafter"/>
</dbReference>
<evidence type="ECO:0000256" key="5">
    <source>
        <dbReference type="ARBA" id="ARBA00093456"/>
    </source>
</evidence>
<evidence type="ECO:0000256" key="6">
    <source>
        <dbReference type="SAM" id="MobiDB-lite"/>
    </source>
</evidence>
<keyword evidence="2" id="KW-1017">Isopeptide bond</keyword>
<dbReference type="GO" id="GO:0070182">
    <property type="term" value="F:DNA polymerase binding"/>
    <property type="evidence" value="ECO:0007669"/>
    <property type="project" value="TreeGrafter"/>
</dbReference>
<proteinExistence type="inferred from homology"/>
<reference evidence="7" key="1">
    <citation type="submission" date="2010-02" db="EMBL/GenBank/DDBJ databases">
        <title>Sequencing and annotation of the Blastocystis hominis genome.</title>
        <authorList>
            <person name="Wincker P."/>
        </authorList>
    </citation>
    <scope>NUCLEOTIDE SEQUENCE</scope>
    <source>
        <strain evidence="7">Singapore isolate B</strain>
    </source>
</reference>
<evidence type="ECO:0000256" key="1">
    <source>
        <dbReference type="ARBA" id="ARBA00004123"/>
    </source>
</evidence>
<keyword evidence="8" id="KW-1185">Reference proteome</keyword>
<dbReference type="InParanoid" id="D8MAW5"/>
<evidence type="ECO:0000313" key="7">
    <source>
        <dbReference type="EMBL" id="CBK25204.2"/>
    </source>
</evidence>
<evidence type="ECO:0000256" key="4">
    <source>
        <dbReference type="ARBA" id="ARBA00023242"/>
    </source>
</evidence>
<evidence type="ECO:0000256" key="3">
    <source>
        <dbReference type="ARBA" id="ARBA00022843"/>
    </source>
</evidence>
<protein>
    <submittedName>
        <fullName evidence="7">Uncharacterized protein</fullName>
    </submittedName>
</protein>
<dbReference type="InterPro" id="IPR029448">
    <property type="entry name" value="FANCD2"/>
</dbReference>
<dbReference type="PANTHER" id="PTHR32086:SF0">
    <property type="entry name" value="FANCONI ANEMIA GROUP D2 PROTEIN"/>
    <property type="match status" value="1"/>
</dbReference>
<keyword evidence="3" id="KW-0832">Ubl conjugation</keyword>
<dbReference type="GO" id="GO:0005634">
    <property type="term" value="C:nucleus"/>
    <property type="evidence" value="ECO:0007669"/>
    <property type="project" value="UniProtKB-SubCell"/>
</dbReference>
<comment type="subcellular location">
    <subcellularLocation>
        <location evidence="1">Nucleus</location>
    </subcellularLocation>
</comment>
<dbReference type="RefSeq" id="XP_012899252.1">
    <property type="nucleotide sequence ID" value="XM_013043798.1"/>
</dbReference>
<name>D8MAW5_BLAHO</name>
<organism evidence="7">
    <name type="scientific">Blastocystis hominis</name>
    <dbReference type="NCBI Taxonomy" id="12968"/>
    <lineage>
        <taxon>Eukaryota</taxon>
        <taxon>Sar</taxon>
        <taxon>Stramenopiles</taxon>
        <taxon>Bigyra</taxon>
        <taxon>Opalozoa</taxon>
        <taxon>Opalinata</taxon>
        <taxon>Blastocystidae</taxon>
        <taxon>Blastocystis</taxon>
    </lineage>
</organism>
<dbReference type="PANTHER" id="PTHR32086">
    <property type="entry name" value="FANCONI ANEMIA GROUP D2 PROTEIN"/>
    <property type="match status" value="1"/>
</dbReference>
<accession>D8MAW5</accession>
<dbReference type="GO" id="GO:1990918">
    <property type="term" value="P:double-strand break repair involved in meiotic recombination"/>
    <property type="evidence" value="ECO:0007669"/>
    <property type="project" value="TreeGrafter"/>
</dbReference>
<feature type="compositionally biased region" description="Basic residues" evidence="6">
    <location>
        <begin position="1"/>
        <end position="11"/>
    </location>
</feature>
<gene>
    <name evidence="7" type="ORF">GSBLH_T00006887001</name>
</gene>
<dbReference type="OMA" id="ELMIRCI"/>
<dbReference type="Proteomes" id="UP000008312">
    <property type="component" value="Unassembled WGS sequence"/>
</dbReference>